<proteinExistence type="predicted"/>
<evidence type="ECO:0000256" key="1">
    <source>
        <dbReference type="SAM" id="SignalP"/>
    </source>
</evidence>
<evidence type="ECO:0000313" key="2">
    <source>
        <dbReference type="EMBL" id="RJP59237.1"/>
    </source>
</evidence>
<feature type="chain" id="PRO_5017246354" evidence="1">
    <location>
        <begin position="24"/>
        <end position="244"/>
    </location>
</feature>
<dbReference type="NCBIfam" id="TIGR02595">
    <property type="entry name" value="PEP_CTERM"/>
    <property type="match status" value="1"/>
</dbReference>
<reference evidence="2 3" key="1">
    <citation type="journal article" date="2017" name="ISME J.">
        <title>Energy and carbon metabolisms in a deep terrestrial subsurface fluid microbial community.</title>
        <authorList>
            <person name="Momper L."/>
            <person name="Jungbluth S.P."/>
            <person name="Lee M.D."/>
            <person name="Amend J.P."/>
        </authorList>
    </citation>
    <scope>NUCLEOTIDE SEQUENCE [LARGE SCALE GENOMIC DNA]</scope>
    <source>
        <strain evidence="2">SURF_26</strain>
    </source>
</reference>
<evidence type="ECO:0000313" key="3">
    <source>
        <dbReference type="Proteomes" id="UP000266426"/>
    </source>
</evidence>
<protein>
    <submittedName>
        <fullName evidence="2">PEP-CTERM sorting domain-containing protein</fullName>
    </submittedName>
</protein>
<dbReference type="AlphaFoldDB" id="A0A3A4R8W6"/>
<comment type="caution">
    <text evidence="2">The sequence shown here is derived from an EMBL/GenBank/DDBJ whole genome shotgun (WGS) entry which is preliminary data.</text>
</comment>
<keyword evidence="1" id="KW-0732">Signal</keyword>
<dbReference type="Proteomes" id="UP000266426">
    <property type="component" value="Unassembled WGS sequence"/>
</dbReference>
<feature type="signal peptide" evidence="1">
    <location>
        <begin position="1"/>
        <end position="23"/>
    </location>
</feature>
<sequence>MRKYLFGFAIAAVVFSVHSISMAVMVKGEAEYISTAYGRSNYVDYIYTNEGPLVNADSSFQFFYGNADAYNQNGGSEWWYYYQVENFSYTSDDPNVPSLLHIVQAFSFQLAGGLVLSMGYIAGHDMDSSLSFDHNIMGEHEKSWDDSAVNPVKCVLTPGGIAPNVSTDFHDATYDHRLCDDQSAVIFVSSVAPPAFRYSFMQNNDRFIGFLPTPTMPEIAIPEPSSLIMMLSAGSCLLMFKRKK</sequence>
<name>A0A3A4R8W6_9BACT</name>
<dbReference type="EMBL" id="QZJZ01000053">
    <property type="protein sequence ID" value="RJP59237.1"/>
    <property type="molecule type" value="Genomic_DNA"/>
</dbReference>
<dbReference type="InterPro" id="IPR013424">
    <property type="entry name" value="Ice-binding_C"/>
</dbReference>
<gene>
    <name evidence="2" type="ORF">C4541_06440</name>
</gene>
<accession>A0A3A4R8W6</accession>
<organism evidence="2 3">
    <name type="scientific">Candidatus Auribacter fodinae</name>
    <dbReference type="NCBI Taxonomy" id="2093366"/>
    <lineage>
        <taxon>Bacteria</taxon>
        <taxon>Pseudomonadati</taxon>
        <taxon>Candidatus Auribacterota</taxon>
        <taxon>Candidatus Auribacteria</taxon>
        <taxon>Candidatus Auribacterales</taxon>
        <taxon>Candidatus Auribacteraceae</taxon>
        <taxon>Candidatus Auribacter</taxon>
    </lineage>
</organism>